<evidence type="ECO:0000313" key="2">
    <source>
        <dbReference type="Proteomes" id="UP000325315"/>
    </source>
</evidence>
<organism evidence="1 2">
    <name type="scientific">Gossypium australe</name>
    <dbReference type="NCBI Taxonomy" id="47621"/>
    <lineage>
        <taxon>Eukaryota</taxon>
        <taxon>Viridiplantae</taxon>
        <taxon>Streptophyta</taxon>
        <taxon>Embryophyta</taxon>
        <taxon>Tracheophyta</taxon>
        <taxon>Spermatophyta</taxon>
        <taxon>Magnoliopsida</taxon>
        <taxon>eudicotyledons</taxon>
        <taxon>Gunneridae</taxon>
        <taxon>Pentapetalae</taxon>
        <taxon>rosids</taxon>
        <taxon>malvids</taxon>
        <taxon>Malvales</taxon>
        <taxon>Malvaceae</taxon>
        <taxon>Malvoideae</taxon>
        <taxon>Gossypium</taxon>
    </lineage>
</organism>
<evidence type="ECO:0000313" key="1">
    <source>
        <dbReference type="EMBL" id="KAA3474445.1"/>
    </source>
</evidence>
<dbReference type="OrthoDB" id="1936626at2759"/>
<dbReference type="SUPFAM" id="SSF56672">
    <property type="entry name" value="DNA/RNA polymerases"/>
    <property type="match status" value="1"/>
</dbReference>
<comment type="caution">
    <text evidence="1">The sequence shown here is derived from an EMBL/GenBank/DDBJ whole genome shotgun (WGS) entry which is preliminary data.</text>
</comment>
<sequence>MFFAWSAVDMLRIDPQVIIHKLNVLPEVKPVKQKKRRFALHVVEAEIEYPDWVTNMVMVKKANDKWRMCIDFTNLNKACLKDSLPLPSIDHLVTSL</sequence>
<accession>A0A5B6VZV3</accession>
<keyword evidence="2" id="KW-1185">Reference proteome</keyword>
<protein>
    <submittedName>
        <fullName evidence="1">Protein SRG1</fullName>
    </submittedName>
</protein>
<proteinExistence type="predicted"/>
<dbReference type="PANTHER" id="PTHR24559">
    <property type="entry name" value="TRANSPOSON TY3-I GAG-POL POLYPROTEIN"/>
    <property type="match status" value="1"/>
</dbReference>
<dbReference type="EMBL" id="SMMG02000005">
    <property type="protein sequence ID" value="KAA3474445.1"/>
    <property type="molecule type" value="Genomic_DNA"/>
</dbReference>
<reference evidence="2" key="1">
    <citation type="journal article" date="2019" name="Plant Biotechnol. J.">
        <title>Genome sequencing of the Australian wild diploid species Gossypium australe highlights disease resistance and delayed gland morphogenesis.</title>
        <authorList>
            <person name="Cai Y."/>
            <person name="Cai X."/>
            <person name="Wang Q."/>
            <person name="Wang P."/>
            <person name="Zhang Y."/>
            <person name="Cai C."/>
            <person name="Xu Y."/>
            <person name="Wang K."/>
            <person name="Zhou Z."/>
            <person name="Wang C."/>
            <person name="Geng S."/>
            <person name="Li B."/>
            <person name="Dong Q."/>
            <person name="Hou Y."/>
            <person name="Wang H."/>
            <person name="Ai P."/>
            <person name="Liu Z."/>
            <person name="Yi F."/>
            <person name="Sun M."/>
            <person name="An G."/>
            <person name="Cheng J."/>
            <person name="Zhang Y."/>
            <person name="Shi Q."/>
            <person name="Xie Y."/>
            <person name="Shi X."/>
            <person name="Chang Y."/>
            <person name="Huang F."/>
            <person name="Chen Y."/>
            <person name="Hong S."/>
            <person name="Mi L."/>
            <person name="Sun Q."/>
            <person name="Zhang L."/>
            <person name="Zhou B."/>
            <person name="Peng R."/>
            <person name="Zhang X."/>
            <person name="Liu F."/>
        </authorList>
    </citation>
    <scope>NUCLEOTIDE SEQUENCE [LARGE SCALE GENOMIC DNA]</scope>
    <source>
        <strain evidence="2">cv. PA1801</strain>
    </source>
</reference>
<dbReference type="Proteomes" id="UP000325315">
    <property type="component" value="Unassembled WGS sequence"/>
</dbReference>
<name>A0A5B6VZV3_9ROSI</name>
<gene>
    <name evidence="1" type="ORF">EPI10_024737</name>
</gene>
<dbReference type="InterPro" id="IPR043502">
    <property type="entry name" value="DNA/RNA_pol_sf"/>
</dbReference>
<dbReference type="PANTHER" id="PTHR24559:SF430">
    <property type="entry name" value="RNA-DIRECTED DNA POLYMERASE"/>
    <property type="match status" value="1"/>
</dbReference>
<dbReference type="AlphaFoldDB" id="A0A5B6VZV3"/>
<dbReference type="InterPro" id="IPR053134">
    <property type="entry name" value="RNA-dir_DNA_polymerase"/>
</dbReference>
<dbReference type="Gene3D" id="3.10.10.10">
    <property type="entry name" value="HIV Type 1 Reverse Transcriptase, subunit A, domain 1"/>
    <property type="match status" value="1"/>
</dbReference>